<dbReference type="Proteomes" id="UP001642484">
    <property type="component" value="Unassembled WGS sequence"/>
</dbReference>
<protein>
    <recommendedName>
        <fullName evidence="4">ATP-dependent DNA helicase</fullName>
    </recommendedName>
</protein>
<organism evidence="2 3">
    <name type="scientific">Durusdinium trenchii</name>
    <dbReference type="NCBI Taxonomy" id="1381693"/>
    <lineage>
        <taxon>Eukaryota</taxon>
        <taxon>Sar</taxon>
        <taxon>Alveolata</taxon>
        <taxon>Dinophyceae</taxon>
        <taxon>Suessiales</taxon>
        <taxon>Symbiodiniaceae</taxon>
        <taxon>Durusdinium</taxon>
    </lineage>
</organism>
<dbReference type="Gene3D" id="3.40.50.300">
    <property type="entry name" value="P-loop containing nucleotide triphosphate hydrolases"/>
    <property type="match status" value="1"/>
</dbReference>
<proteinExistence type="predicted"/>
<name>A0ABP0N2L1_9DINO</name>
<evidence type="ECO:0008006" key="4">
    <source>
        <dbReference type="Google" id="ProtNLM"/>
    </source>
</evidence>
<dbReference type="SUPFAM" id="SSF52540">
    <property type="entry name" value="P-loop containing nucleoside triphosphate hydrolases"/>
    <property type="match status" value="1"/>
</dbReference>
<reference evidence="2 3" key="1">
    <citation type="submission" date="2024-02" db="EMBL/GenBank/DDBJ databases">
        <authorList>
            <person name="Chen Y."/>
            <person name="Shah S."/>
            <person name="Dougan E. K."/>
            <person name="Thang M."/>
            <person name="Chan C."/>
        </authorList>
    </citation>
    <scope>NUCLEOTIDE SEQUENCE [LARGE SCALE GENOMIC DNA]</scope>
</reference>
<accession>A0ABP0N2L1</accession>
<dbReference type="InterPro" id="IPR027417">
    <property type="entry name" value="P-loop_NTPase"/>
</dbReference>
<dbReference type="EMBL" id="CAXAMN010020757">
    <property type="protein sequence ID" value="CAK9056544.1"/>
    <property type="molecule type" value="Genomic_DNA"/>
</dbReference>
<keyword evidence="3" id="KW-1185">Reference proteome</keyword>
<sequence>MFEGFSVPPLTVDSERNAMYKQLQCRPVAVRDVPLADEELVLDALGDFCRPKRTPVGDPSHVAATAFTTAYLEWVHDMEVQGRRRFACRCEYPSLWETLEVRELLEEKLHQANALQLEEGGTGDPPRATVAMYSSLLAQRRVANLEGLARARQARPKKRRDTDAYLQEEFVQRIRCLGEGEDGEVDAEHVSDDDDMRGAAQTCTEVFQPITYRASTEELKKLLFFEFQGRKNHYTKEFLKETWMKRDVLGSELASSPACDRVPLPPMCQEVGNLSSDQRADLLGGIRASQGKQDDPKTTEEETKREDVAAAFVRKILPRLPADCARFQDQKLYEKPSHLVLAMMTALPADRQLNEDQTLFMLRFADVLDKVYDEEQRKPPENRGVYHILLLGQGGEEDSMMVVAAKNAQAMNISTDQVAAKTLHAASCMRVQSLSNGNMTAGTAEKRLKTLWNSIRVLIIEEISMVSAMMYNMLDFRAMLGRRVAWHVDPHTYSKVGCAFGRVPIVLHLGDFFQLRPTAQLSLLDDLDAKNADGELKYEAVAPEVQHAQEVFANIPDVFELRGTMRFKSGDPLIDLLQCMRQGKKLPTPLWRKFQDKFRYGFCMSIYWSSLARMLSHRAVLDAKELQVPLVMLQAADECCDLKQDAAFRFLNMTNPNKTGHMHGMFPCHIGMDIRFLAKLDGDAGMVQDTQAKIIDFEFHSLDREAYRQTAPGEMFYPRFLPSGLWVSVKGYSGCPDWEALQEMCRKHVQTDEEACKLAKSFWFLPAVEVKVLFPSTQKHEVRRCGFQVTHAQCLTSTASQGLTLRTGTIVDCARLPELDDDNWWLHLYVMFSRVTSLDDLLLLRPPPREILERGPPESIVARVAEFQKRAERCRDGALRLREQWDVHVGRR</sequence>
<evidence type="ECO:0000256" key="1">
    <source>
        <dbReference type="SAM" id="MobiDB-lite"/>
    </source>
</evidence>
<feature type="region of interest" description="Disordered" evidence="1">
    <location>
        <begin position="285"/>
        <end position="305"/>
    </location>
</feature>
<evidence type="ECO:0000313" key="2">
    <source>
        <dbReference type="EMBL" id="CAK9056544.1"/>
    </source>
</evidence>
<evidence type="ECO:0000313" key="3">
    <source>
        <dbReference type="Proteomes" id="UP001642484"/>
    </source>
</evidence>
<feature type="compositionally biased region" description="Basic and acidic residues" evidence="1">
    <location>
        <begin position="292"/>
        <end position="305"/>
    </location>
</feature>
<comment type="caution">
    <text evidence="2">The sequence shown here is derived from an EMBL/GenBank/DDBJ whole genome shotgun (WGS) entry which is preliminary data.</text>
</comment>
<gene>
    <name evidence="2" type="ORF">CCMP2556_LOCUS28001</name>
</gene>